<dbReference type="AlphaFoldDB" id="A0A251X6T5"/>
<gene>
    <name evidence="1" type="ORF">TPSD3_05395</name>
</gene>
<reference evidence="1 2" key="1">
    <citation type="submission" date="2016-12" db="EMBL/GenBank/DDBJ databases">
        <title>Thioflexothrix psekupsii D3 genome sequencing and assembly.</title>
        <authorList>
            <person name="Fomenkov A."/>
            <person name="Vincze T."/>
            <person name="Grabovich M."/>
            <person name="Anton B.P."/>
            <person name="Dubinina G."/>
            <person name="Orlova M."/>
            <person name="Belousova E."/>
            <person name="Roberts R.J."/>
        </authorList>
    </citation>
    <scope>NUCLEOTIDE SEQUENCE [LARGE SCALE GENOMIC DNA]</scope>
    <source>
        <strain evidence="1">D3</strain>
    </source>
</reference>
<name>A0A251X6T5_9GAMM</name>
<organism evidence="1 2">
    <name type="scientific">Thioflexithrix psekupsensis</name>
    <dbReference type="NCBI Taxonomy" id="1570016"/>
    <lineage>
        <taxon>Bacteria</taxon>
        <taxon>Pseudomonadati</taxon>
        <taxon>Pseudomonadota</taxon>
        <taxon>Gammaproteobacteria</taxon>
        <taxon>Thiotrichales</taxon>
        <taxon>Thioflexithrix</taxon>
    </lineage>
</organism>
<dbReference type="Proteomes" id="UP000194798">
    <property type="component" value="Unassembled WGS sequence"/>
</dbReference>
<protein>
    <submittedName>
        <fullName evidence="1">Uncharacterized protein</fullName>
    </submittedName>
</protein>
<dbReference type="EMBL" id="MSLT01000012">
    <property type="protein sequence ID" value="OUD13788.1"/>
    <property type="molecule type" value="Genomic_DNA"/>
</dbReference>
<dbReference type="RefSeq" id="WP_086487568.1">
    <property type="nucleotide sequence ID" value="NZ_MSLT01000012.1"/>
</dbReference>
<evidence type="ECO:0000313" key="1">
    <source>
        <dbReference type="EMBL" id="OUD13788.1"/>
    </source>
</evidence>
<comment type="caution">
    <text evidence="1">The sequence shown here is derived from an EMBL/GenBank/DDBJ whole genome shotgun (WGS) entry which is preliminary data.</text>
</comment>
<keyword evidence="2" id="KW-1185">Reference proteome</keyword>
<accession>A0A251X6T5</accession>
<sequence length="121" mass="13933">MDLKKISDSLERLVQLEVKTIVGDYSEQEGRLIPSPSARVISSRINLLDGDITTAMHEDFLMSPLDDIRQYHAEREQQSQQLIHNNIQALKELTLFAAQLTRQQHEQVQFLKNNPDESGLY</sequence>
<evidence type="ECO:0000313" key="2">
    <source>
        <dbReference type="Proteomes" id="UP000194798"/>
    </source>
</evidence>
<dbReference type="OrthoDB" id="5625658at2"/>
<proteinExistence type="predicted"/>